<dbReference type="RefSeq" id="WP_214537151.1">
    <property type="nucleotide sequence ID" value="NZ_JAHFVK010000002.1"/>
</dbReference>
<evidence type="ECO:0000256" key="1">
    <source>
        <dbReference type="SAM" id="Phobius"/>
    </source>
</evidence>
<dbReference type="Proteomes" id="UP000811255">
    <property type="component" value="Unassembled WGS sequence"/>
</dbReference>
<accession>A0ABS5W6Q1</accession>
<evidence type="ECO:0008006" key="5">
    <source>
        <dbReference type="Google" id="ProtNLM"/>
    </source>
</evidence>
<reference evidence="3 4" key="1">
    <citation type="submission" date="2021-05" db="EMBL/GenBank/DDBJ databases">
        <title>Croceibacterium sp. LX-88 genome sequence.</title>
        <authorList>
            <person name="Luo X."/>
        </authorList>
    </citation>
    <scope>NUCLEOTIDE SEQUENCE [LARGE SCALE GENOMIC DNA]</scope>
    <source>
        <strain evidence="3 4">LX-88</strain>
    </source>
</reference>
<keyword evidence="1" id="KW-1133">Transmembrane helix</keyword>
<name>A0ABS5W6Q1_9SPHN</name>
<evidence type="ECO:0000313" key="3">
    <source>
        <dbReference type="EMBL" id="MBT2135443.1"/>
    </source>
</evidence>
<feature type="signal peptide" evidence="2">
    <location>
        <begin position="1"/>
        <end position="25"/>
    </location>
</feature>
<keyword evidence="2" id="KW-0732">Signal</keyword>
<keyword evidence="1" id="KW-0472">Membrane</keyword>
<feature type="chain" id="PRO_5046858670" description="Ferrochelatase" evidence="2">
    <location>
        <begin position="26"/>
        <end position="76"/>
    </location>
</feature>
<comment type="caution">
    <text evidence="3">The sequence shown here is derived from an EMBL/GenBank/DDBJ whole genome shotgun (WGS) entry which is preliminary data.</text>
</comment>
<sequence length="76" mass="7548">MKIKNALASIAVASLAIAQPIAASAAPASVERSSSVSSENEAVSGVSNLWIVFAALGVTALLIVLLTDGSKDPVSP</sequence>
<keyword evidence="1" id="KW-0812">Transmembrane</keyword>
<organism evidence="3 4">
    <name type="scientific">Croceibacterium selenioxidans</name>
    <dbReference type="NCBI Taxonomy" id="2838833"/>
    <lineage>
        <taxon>Bacteria</taxon>
        <taxon>Pseudomonadati</taxon>
        <taxon>Pseudomonadota</taxon>
        <taxon>Alphaproteobacteria</taxon>
        <taxon>Sphingomonadales</taxon>
        <taxon>Erythrobacteraceae</taxon>
        <taxon>Croceibacterium</taxon>
    </lineage>
</organism>
<proteinExistence type="predicted"/>
<keyword evidence="4" id="KW-1185">Reference proteome</keyword>
<feature type="transmembrane region" description="Helical" evidence="1">
    <location>
        <begin position="49"/>
        <end position="67"/>
    </location>
</feature>
<evidence type="ECO:0000256" key="2">
    <source>
        <dbReference type="SAM" id="SignalP"/>
    </source>
</evidence>
<gene>
    <name evidence="3" type="ORF">KK137_13985</name>
</gene>
<protein>
    <recommendedName>
        <fullName evidence="5">Ferrochelatase</fullName>
    </recommendedName>
</protein>
<dbReference type="EMBL" id="JAHFVK010000002">
    <property type="protein sequence ID" value="MBT2135443.1"/>
    <property type="molecule type" value="Genomic_DNA"/>
</dbReference>
<evidence type="ECO:0000313" key="4">
    <source>
        <dbReference type="Proteomes" id="UP000811255"/>
    </source>
</evidence>